<reference evidence="2" key="1">
    <citation type="journal article" date="2018" name="Genome Biol.">
        <title>SKESA: strategic k-mer extension for scrupulous assemblies.</title>
        <authorList>
            <person name="Souvorov A."/>
            <person name="Agarwala R."/>
            <person name="Lipman D.J."/>
        </authorList>
    </citation>
    <scope>NUCLEOTIDE SEQUENCE</scope>
    <source>
        <strain evidence="2">D3612</strain>
    </source>
</reference>
<dbReference type="EMBL" id="DACSEI010000026">
    <property type="protein sequence ID" value="HAT1597053.1"/>
    <property type="molecule type" value="Genomic_DNA"/>
</dbReference>
<feature type="region of interest" description="Disordered" evidence="1">
    <location>
        <begin position="1"/>
        <end position="22"/>
    </location>
</feature>
<name>A0AAN5KSE1_LEGPN</name>
<accession>A0AAN5KSE1</accession>
<protein>
    <submittedName>
        <fullName evidence="2">RloB domain-containing protein</fullName>
    </submittedName>
</protein>
<gene>
    <name evidence="2" type="ORF">I8Y58_002290</name>
</gene>
<comment type="caution">
    <text evidence="2">The sequence shown here is derived from an EMBL/GenBank/DDBJ whole genome shotgun (WGS) entry which is preliminary data.</text>
</comment>
<dbReference type="InterPro" id="IPR025591">
    <property type="entry name" value="RloB"/>
</dbReference>
<dbReference type="AlphaFoldDB" id="A0AAN5KSE1"/>
<evidence type="ECO:0000313" key="2">
    <source>
        <dbReference type="EMBL" id="HAT1597053.1"/>
    </source>
</evidence>
<reference evidence="2" key="2">
    <citation type="submission" date="2020-11" db="EMBL/GenBank/DDBJ databases">
        <authorList>
            <consortium name="NCBI Pathogen Detection Project"/>
        </authorList>
    </citation>
    <scope>NUCLEOTIDE SEQUENCE</scope>
    <source>
        <strain evidence="2">D3612</strain>
    </source>
</reference>
<dbReference type="Pfam" id="PF13707">
    <property type="entry name" value="RloB"/>
    <property type="match status" value="1"/>
</dbReference>
<proteinExistence type="predicted"/>
<evidence type="ECO:0000313" key="3">
    <source>
        <dbReference type="Proteomes" id="UP000861567"/>
    </source>
</evidence>
<feature type="compositionally biased region" description="Basic residues" evidence="1">
    <location>
        <begin position="7"/>
        <end position="22"/>
    </location>
</feature>
<evidence type="ECO:0000256" key="1">
    <source>
        <dbReference type="SAM" id="MobiDB-lite"/>
    </source>
</evidence>
<dbReference type="Proteomes" id="UP000861567">
    <property type="component" value="Unassembled WGS sequence"/>
</dbReference>
<dbReference type="RefSeq" id="WP_044497902.1">
    <property type="nucleotide sequence ID" value="NZ_CDDZ01000067.1"/>
</dbReference>
<organism evidence="2 3">
    <name type="scientific">Legionella pneumophila</name>
    <dbReference type="NCBI Taxonomy" id="446"/>
    <lineage>
        <taxon>Bacteria</taxon>
        <taxon>Pseudomonadati</taxon>
        <taxon>Pseudomonadota</taxon>
        <taxon>Gammaproteobacteria</taxon>
        <taxon>Legionellales</taxon>
        <taxon>Legionellaceae</taxon>
        <taxon>Legionella</taxon>
    </lineage>
</organism>
<sequence>MGTDNLHHKRKQQTLRALKRKSNDRKPYDTVLIVCEGIKTEPNYLQAYCDEKKLSNANIKIAGRGENPSRVVDFSLKEYNRGKSNYDRIYCVFDKDMHPCYQESINRINILRERRHNPIPIYAIASVPCFEYWLLLHFVESTRLYTSTGEKSASELVCDDVRYYIRDYQKNNVNIYHITKQHLTIAIDRAKRLRQNQSDIGTDNPSTNMYELIEYLEQIKRRK</sequence>